<dbReference type="Pfam" id="PF03358">
    <property type="entry name" value="FMN_red"/>
    <property type="match status" value="1"/>
</dbReference>
<protein>
    <submittedName>
        <fullName evidence="5">NAD(P)H-dependent oxidoreductase</fullName>
    </submittedName>
</protein>
<keyword evidence="3" id="KW-0560">Oxidoreductase</keyword>
<evidence type="ECO:0000256" key="1">
    <source>
        <dbReference type="ARBA" id="ARBA00022630"/>
    </source>
</evidence>
<dbReference type="OrthoDB" id="9812295at2"/>
<dbReference type="GO" id="GO:0016491">
    <property type="term" value="F:oxidoreductase activity"/>
    <property type="evidence" value="ECO:0007669"/>
    <property type="project" value="UniProtKB-KW"/>
</dbReference>
<gene>
    <name evidence="5" type="ORF">ESZ54_11675</name>
</gene>
<evidence type="ECO:0000313" key="6">
    <source>
        <dbReference type="Proteomes" id="UP000310506"/>
    </source>
</evidence>
<evidence type="ECO:0000256" key="3">
    <source>
        <dbReference type="ARBA" id="ARBA00023002"/>
    </source>
</evidence>
<sequence length="188" mass="21577">MKAIFLSGSQVGTKTITSMSSLLEEFKQTYPKIEAELLDLKKLQIDFSDGRNYLDYDQDTLHVTKKLMEADIIFIGSPTFQASIPGSLKNVFDLLPQKAFERKTVGIIMTAGSPKHYLVGETQLKPILNYMKANIVPRYVFIEDRDIINQEIINPEVQMRLTQLLEDTVVLAQTYENVWQTTEDKYDF</sequence>
<dbReference type="RefSeq" id="WP_136137834.1">
    <property type="nucleotide sequence ID" value="NZ_SDGV01000033.1"/>
</dbReference>
<evidence type="ECO:0000256" key="2">
    <source>
        <dbReference type="ARBA" id="ARBA00022643"/>
    </source>
</evidence>
<comment type="caution">
    <text evidence="5">The sequence shown here is derived from an EMBL/GenBank/DDBJ whole genome shotgun (WGS) entry which is preliminary data.</text>
</comment>
<dbReference type="PANTHER" id="PTHR43408">
    <property type="entry name" value="FMN REDUCTASE (NADPH)"/>
    <property type="match status" value="1"/>
</dbReference>
<keyword evidence="1" id="KW-0285">Flavoprotein</keyword>
<organism evidence="5 6">
    <name type="scientific">Vagococcus silagei</name>
    <dbReference type="NCBI Taxonomy" id="2508885"/>
    <lineage>
        <taxon>Bacteria</taxon>
        <taxon>Bacillati</taxon>
        <taxon>Bacillota</taxon>
        <taxon>Bacilli</taxon>
        <taxon>Lactobacillales</taxon>
        <taxon>Enterococcaceae</taxon>
        <taxon>Vagococcus</taxon>
    </lineage>
</organism>
<feature type="domain" description="NADPH-dependent FMN reductase-like" evidence="4">
    <location>
        <begin position="1"/>
        <end position="142"/>
    </location>
</feature>
<evidence type="ECO:0000313" key="5">
    <source>
        <dbReference type="EMBL" id="THB60204.1"/>
    </source>
</evidence>
<keyword evidence="6" id="KW-1185">Reference proteome</keyword>
<dbReference type="PANTHER" id="PTHR43408:SF2">
    <property type="entry name" value="FMN REDUCTASE (NADPH)"/>
    <property type="match status" value="1"/>
</dbReference>
<accession>A0A4S3AZI1</accession>
<dbReference type="InterPro" id="IPR005025">
    <property type="entry name" value="FMN_Rdtase-like_dom"/>
</dbReference>
<dbReference type="InterPro" id="IPR029039">
    <property type="entry name" value="Flavoprotein-like_sf"/>
</dbReference>
<dbReference type="InterPro" id="IPR051814">
    <property type="entry name" value="NAD(P)H-dep_FMN_reductase"/>
</dbReference>
<dbReference type="SUPFAM" id="SSF52218">
    <property type="entry name" value="Flavoproteins"/>
    <property type="match status" value="1"/>
</dbReference>
<dbReference type="Gene3D" id="3.40.50.360">
    <property type="match status" value="1"/>
</dbReference>
<dbReference type="EMBL" id="SDGV01000033">
    <property type="protein sequence ID" value="THB60204.1"/>
    <property type="molecule type" value="Genomic_DNA"/>
</dbReference>
<dbReference type="AlphaFoldDB" id="A0A4S3AZI1"/>
<evidence type="ECO:0000259" key="4">
    <source>
        <dbReference type="Pfam" id="PF03358"/>
    </source>
</evidence>
<keyword evidence="2" id="KW-0288">FMN</keyword>
<proteinExistence type="predicted"/>
<dbReference type="Proteomes" id="UP000310506">
    <property type="component" value="Unassembled WGS sequence"/>
</dbReference>
<reference evidence="5 6" key="1">
    <citation type="submission" date="2019-01" db="EMBL/GenBank/DDBJ databases">
        <title>Vagococcus silagei sp. nov. isolated from brewer's grain.</title>
        <authorList>
            <person name="Guu J.-R."/>
        </authorList>
    </citation>
    <scope>NUCLEOTIDE SEQUENCE [LARGE SCALE GENOMIC DNA]</scope>
    <source>
        <strain evidence="5 6">2B-2</strain>
    </source>
</reference>
<name>A0A4S3AZI1_9ENTE</name>